<sequence>MRKGSLFLVLLLSFAPMLHAEETPANANANAVEPALEPSAELNARLATIEAQSAKSQLAKLQQENQQLRQLLQQQEEQSLFPKLTEQQQWFAIGGGVGALAFMFGVLVARGRRRSQWLN</sequence>
<feature type="coiled-coil region" evidence="1">
    <location>
        <begin position="44"/>
        <end position="78"/>
    </location>
</feature>
<name>A0A4Q9RAZ2_9GAMM</name>
<dbReference type="OrthoDB" id="7030625at2"/>
<keyword evidence="2" id="KW-0472">Membrane</keyword>
<feature type="transmembrane region" description="Helical" evidence="2">
    <location>
        <begin position="90"/>
        <end position="109"/>
    </location>
</feature>
<proteinExistence type="predicted"/>
<evidence type="ECO:0000256" key="3">
    <source>
        <dbReference type="SAM" id="SignalP"/>
    </source>
</evidence>
<feature type="chain" id="PRO_5020888509" description="Translation initiation factor 2 (IF-2, GTPase)" evidence="3">
    <location>
        <begin position="21"/>
        <end position="119"/>
    </location>
</feature>
<dbReference type="Proteomes" id="UP000292639">
    <property type="component" value="Unassembled WGS sequence"/>
</dbReference>
<feature type="signal peptide" evidence="3">
    <location>
        <begin position="1"/>
        <end position="20"/>
    </location>
</feature>
<keyword evidence="5" id="KW-1185">Reference proteome</keyword>
<keyword evidence="2" id="KW-1133">Transmembrane helix</keyword>
<evidence type="ECO:0008006" key="6">
    <source>
        <dbReference type="Google" id="ProtNLM"/>
    </source>
</evidence>
<evidence type="ECO:0000256" key="2">
    <source>
        <dbReference type="SAM" id="Phobius"/>
    </source>
</evidence>
<dbReference type="RefSeq" id="WP_131183600.1">
    <property type="nucleotide sequence ID" value="NZ_QJUO01000005.1"/>
</dbReference>
<dbReference type="EMBL" id="QJUP01000007">
    <property type="protein sequence ID" value="TBU97942.1"/>
    <property type="molecule type" value="Genomic_DNA"/>
</dbReference>
<keyword evidence="3" id="KW-0732">Signal</keyword>
<accession>A0A4Q9RAZ2</accession>
<keyword evidence="1" id="KW-0175">Coiled coil</keyword>
<protein>
    <recommendedName>
        <fullName evidence="6">Translation initiation factor 2 (IF-2, GTPase)</fullName>
    </recommendedName>
</protein>
<evidence type="ECO:0000256" key="1">
    <source>
        <dbReference type="SAM" id="Coils"/>
    </source>
</evidence>
<gene>
    <name evidence="4" type="ORF">DNJ96_07415</name>
</gene>
<reference evidence="4 5" key="1">
    <citation type="submission" date="2018-06" db="EMBL/GenBank/DDBJ databases">
        <title>Three novel Pseudomonas species isolated from symptomatic oak.</title>
        <authorList>
            <person name="Bueno-Gonzalez V."/>
            <person name="Brady C."/>
        </authorList>
    </citation>
    <scope>NUCLEOTIDE SEQUENCE [LARGE SCALE GENOMIC DNA]</scope>
    <source>
        <strain evidence="4 5">P17C</strain>
    </source>
</reference>
<keyword evidence="2" id="KW-0812">Transmembrane</keyword>
<comment type="caution">
    <text evidence="4">The sequence shown here is derived from an EMBL/GenBank/DDBJ whole genome shotgun (WGS) entry which is preliminary data.</text>
</comment>
<evidence type="ECO:0000313" key="4">
    <source>
        <dbReference type="EMBL" id="TBU97942.1"/>
    </source>
</evidence>
<dbReference type="AlphaFoldDB" id="A0A4Q9RAZ2"/>
<evidence type="ECO:0000313" key="5">
    <source>
        <dbReference type="Proteomes" id="UP000292639"/>
    </source>
</evidence>
<organism evidence="4 5">
    <name type="scientific">Stutzerimonas kirkiae</name>
    <dbReference type="NCBI Taxonomy" id="2211392"/>
    <lineage>
        <taxon>Bacteria</taxon>
        <taxon>Pseudomonadati</taxon>
        <taxon>Pseudomonadota</taxon>
        <taxon>Gammaproteobacteria</taxon>
        <taxon>Pseudomonadales</taxon>
        <taxon>Pseudomonadaceae</taxon>
        <taxon>Stutzerimonas</taxon>
    </lineage>
</organism>